<evidence type="ECO:0008006" key="5">
    <source>
        <dbReference type="Google" id="ProtNLM"/>
    </source>
</evidence>
<dbReference type="PANTHER" id="PTHR38394">
    <property type="entry name" value="NEUROFILAMENT LIGHT PROTEIN"/>
    <property type="match status" value="1"/>
</dbReference>
<evidence type="ECO:0000256" key="1">
    <source>
        <dbReference type="SAM" id="Coils"/>
    </source>
</evidence>
<feature type="compositionally biased region" description="Low complexity" evidence="2">
    <location>
        <begin position="28"/>
        <end position="43"/>
    </location>
</feature>
<reference evidence="3" key="1">
    <citation type="journal article" date="2023" name="Plant J.">
        <title>Genome sequences and population genomics provide insights into the demographic history, inbreeding, and mutation load of two 'living fossil' tree species of Dipteronia.</title>
        <authorList>
            <person name="Feng Y."/>
            <person name="Comes H.P."/>
            <person name="Chen J."/>
            <person name="Zhu S."/>
            <person name="Lu R."/>
            <person name="Zhang X."/>
            <person name="Li P."/>
            <person name="Qiu J."/>
            <person name="Olsen K.M."/>
            <person name="Qiu Y."/>
        </authorList>
    </citation>
    <scope>NUCLEOTIDE SEQUENCE</scope>
    <source>
        <strain evidence="3">NBL</strain>
    </source>
</reference>
<protein>
    <recommendedName>
        <fullName evidence="5">UVR domain-containing protein</fullName>
    </recommendedName>
</protein>
<dbReference type="AlphaFoldDB" id="A0AAD9Z253"/>
<keyword evidence="1" id="KW-0175">Coiled coil</keyword>
<feature type="compositionally biased region" description="Acidic residues" evidence="2">
    <location>
        <begin position="111"/>
        <end position="124"/>
    </location>
</feature>
<gene>
    <name evidence="3" type="ORF">Dsin_000062</name>
</gene>
<dbReference type="EMBL" id="JANJYJ010000971">
    <property type="protein sequence ID" value="KAK3169158.1"/>
    <property type="molecule type" value="Genomic_DNA"/>
</dbReference>
<feature type="coiled-coil region" evidence="1">
    <location>
        <begin position="371"/>
        <end position="451"/>
    </location>
</feature>
<sequence length="727" mass="80699">MEIDEMDSLFEGMVLFTPSQFAADDPKSQSQSQSQSHSESESSVTPVAVAPTTSEALDENLFSDLTLQTNQPSPSTTPTSLTNTKPKVSRKKKRASALRIGYARDHPRLPDDDDPDPDPDDDDTDTIHDASANSTSLVLNDTADTIHDASANSTSVALNHTADTIHDASTNDDNFNPHQQFEQLKTLISEKLKRARESAASVSSARKDSIQRRRKAADHLHSASFRHSQLQKQLDDACEAEDFEAAQRISDDLAAAENHNHALLLALREAEAHCDAIDSKLHDVLQSQIAAEHECASLLHTFSAEAANDADVLLKKTEALSSEEMDRWVSSTEALEGKKIQVEIESHLVNEARGVLNNSIEHSIEDDLREKDFLCKKKDDLTDELQKLLALVREKEKEIAENDSKIQVVEQRISDVVSGFQEFQSSIDQKYDKLQSGLSQLDLEIEALSMKKKEIDEFFNEEADKAAKLKELAKVSSYEAQAYQDIVGLRRSLMSSILKSREDKARLAKNEEKLSEDVQMLQQEVSAARASLQELSSTKSSIQQNMASFKQRIFFIDKRAPELEAEKKVAAAARNFKEAARIAAEAKSLSLEKDSIQSEMEKSVLELEKLEDDIKDTINRLQETEGLILSKEKAVAMARFQRLLITAGAATAERSAALELGDLEEANLLLTEAEAADIEAKKLQPLYDFKEEDLENLPKHFISMELVANSDRKQLAELAASINLSAA</sequence>
<dbReference type="Proteomes" id="UP001281410">
    <property type="component" value="Unassembled WGS sequence"/>
</dbReference>
<proteinExistence type="predicted"/>
<feature type="compositionally biased region" description="Basic residues" evidence="2">
    <location>
        <begin position="87"/>
        <end position="96"/>
    </location>
</feature>
<evidence type="ECO:0000313" key="4">
    <source>
        <dbReference type="Proteomes" id="UP001281410"/>
    </source>
</evidence>
<feature type="coiled-coil region" evidence="1">
    <location>
        <begin position="504"/>
        <end position="552"/>
    </location>
</feature>
<comment type="caution">
    <text evidence="3">The sequence shown here is derived from an EMBL/GenBank/DDBJ whole genome shotgun (WGS) entry which is preliminary data.</text>
</comment>
<name>A0AAD9Z253_9ROSI</name>
<evidence type="ECO:0000256" key="2">
    <source>
        <dbReference type="SAM" id="MobiDB-lite"/>
    </source>
</evidence>
<organism evidence="3 4">
    <name type="scientific">Dipteronia sinensis</name>
    <dbReference type="NCBI Taxonomy" id="43782"/>
    <lineage>
        <taxon>Eukaryota</taxon>
        <taxon>Viridiplantae</taxon>
        <taxon>Streptophyta</taxon>
        <taxon>Embryophyta</taxon>
        <taxon>Tracheophyta</taxon>
        <taxon>Spermatophyta</taxon>
        <taxon>Magnoliopsida</taxon>
        <taxon>eudicotyledons</taxon>
        <taxon>Gunneridae</taxon>
        <taxon>Pentapetalae</taxon>
        <taxon>rosids</taxon>
        <taxon>malvids</taxon>
        <taxon>Sapindales</taxon>
        <taxon>Sapindaceae</taxon>
        <taxon>Hippocastanoideae</taxon>
        <taxon>Acereae</taxon>
        <taxon>Dipteronia</taxon>
    </lineage>
</organism>
<dbReference type="PANTHER" id="PTHR38394:SF1">
    <property type="entry name" value="NEUROFILAMENT LIGHT PROTEIN"/>
    <property type="match status" value="1"/>
</dbReference>
<accession>A0AAD9Z253</accession>
<feature type="region of interest" description="Disordered" evidence="2">
    <location>
        <begin position="20"/>
        <end position="136"/>
    </location>
</feature>
<evidence type="ECO:0000313" key="3">
    <source>
        <dbReference type="EMBL" id="KAK3169158.1"/>
    </source>
</evidence>
<feature type="coiled-coil region" evidence="1">
    <location>
        <begin position="593"/>
        <end position="627"/>
    </location>
</feature>
<keyword evidence="4" id="KW-1185">Reference proteome</keyword>
<feature type="compositionally biased region" description="Low complexity" evidence="2">
    <location>
        <begin position="66"/>
        <end position="84"/>
    </location>
</feature>